<evidence type="ECO:0000256" key="1">
    <source>
        <dbReference type="SAM" id="MobiDB-lite"/>
    </source>
</evidence>
<sequence>MKTITFLIILPQLSYNLELTCLSHAPTSSIETFEIPASPVSPKFLARLTTDLANLSIIDRVHQHSSLSPERLDRIDGNGGCTNHRLNGTDALGKSGPKSVDRLSDLLNRQKSTNGKRPSTEYQFTHEFPITELSDLCRSLKDSNLTALDIADVTVPNGLALLCPNLPKQVPSAPLHIQAIQAEEEKGRSCSAIPPTLSSSDTGSVRSGSTITRQTYTGRRLRNLPPPPLSVVSALSTTSTTVAVSRLRGGPPAGLSHQSMIDTAETNARPDLVCMPPERMIHHLLDGLLPNTTYKPSIMDMSGIRLRVRAINAHGSGVYSGGLRFTTLTPLPAAPSFLLPPCVNSLQSSSSYASGLSSIRTSGRSSTLNCATFSCSMHSASVILVASGNSYSVRLQWSRPDGCTRIPTGTSATSISNRANNLSQSRHICRPTSAQPDLVTCLPSRLNSASEFAPPGPVQTGVRGLMPSGFCGRRDFNTEHQQRLIYTLQMARQPLTSYDN</sequence>
<dbReference type="InterPro" id="IPR036116">
    <property type="entry name" value="FN3_sf"/>
</dbReference>
<gene>
    <name evidence="3" type="ORF">PXEA_LOCUS8997</name>
</gene>
<protein>
    <recommendedName>
        <fullName evidence="5">Fibronectin type-III domain-containing protein</fullName>
    </recommendedName>
</protein>
<evidence type="ECO:0000313" key="4">
    <source>
        <dbReference type="Proteomes" id="UP000784294"/>
    </source>
</evidence>
<evidence type="ECO:0000256" key="2">
    <source>
        <dbReference type="SAM" id="SignalP"/>
    </source>
</evidence>
<organism evidence="3 4">
    <name type="scientific">Protopolystoma xenopodis</name>
    <dbReference type="NCBI Taxonomy" id="117903"/>
    <lineage>
        <taxon>Eukaryota</taxon>
        <taxon>Metazoa</taxon>
        <taxon>Spiralia</taxon>
        <taxon>Lophotrochozoa</taxon>
        <taxon>Platyhelminthes</taxon>
        <taxon>Monogenea</taxon>
        <taxon>Polyopisthocotylea</taxon>
        <taxon>Polystomatidea</taxon>
        <taxon>Polystomatidae</taxon>
        <taxon>Protopolystoma</taxon>
    </lineage>
</organism>
<dbReference type="Proteomes" id="UP000784294">
    <property type="component" value="Unassembled WGS sequence"/>
</dbReference>
<evidence type="ECO:0008006" key="5">
    <source>
        <dbReference type="Google" id="ProtNLM"/>
    </source>
</evidence>
<dbReference type="EMBL" id="CAAALY010025018">
    <property type="protein sequence ID" value="VEL15557.1"/>
    <property type="molecule type" value="Genomic_DNA"/>
</dbReference>
<dbReference type="CDD" id="cd00063">
    <property type="entry name" value="FN3"/>
    <property type="match status" value="1"/>
</dbReference>
<dbReference type="InterPro" id="IPR003961">
    <property type="entry name" value="FN3_dom"/>
</dbReference>
<keyword evidence="4" id="KW-1185">Reference proteome</keyword>
<keyword evidence="2" id="KW-0732">Signal</keyword>
<feature type="chain" id="PRO_5019246034" description="Fibronectin type-III domain-containing protein" evidence="2">
    <location>
        <begin position="17"/>
        <end position="500"/>
    </location>
</feature>
<name>A0A448WMZ7_9PLAT</name>
<dbReference type="SUPFAM" id="SSF49265">
    <property type="entry name" value="Fibronectin type III"/>
    <property type="match status" value="1"/>
</dbReference>
<feature type="region of interest" description="Disordered" evidence="1">
    <location>
        <begin position="186"/>
        <end position="210"/>
    </location>
</feature>
<evidence type="ECO:0000313" key="3">
    <source>
        <dbReference type="EMBL" id="VEL15557.1"/>
    </source>
</evidence>
<feature type="signal peptide" evidence="2">
    <location>
        <begin position="1"/>
        <end position="16"/>
    </location>
</feature>
<accession>A0A448WMZ7</accession>
<feature type="region of interest" description="Disordered" evidence="1">
    <location>
        <begin position="68"/>
        <end position="99"/>
    </location>
</feature>
<feature type="compositionally biased region" description="Low complexity" evidence="1">
    <location>
        <begin position="198"/>
        <end position="210"/>
    </location>
</feature>
<comment type="caution">
    <text evidence="3">The sequence shown here is derived from an EMBL/GenBank/DDBJ whole genome shotgun (WGS) entry which is preliminary data.</text>
</comment>
<reference evidence="3" key="1">
    <citation type="submission" date="2018-11" db="EMBL/GenBank/DDBJ databases">
        <authorList>
            <consortium name="Pathogen Informatics"/>
        </authorList>
    </citation>
    <scope>NUCLEOTIDE SEQUENCE</scope>
</reference>
<dbReference type="AlphaFoldDB" id="A0A448WMZ7"/>
<proteinExistence type="predicted"/>